<accession>A0A7W8ZYH9</accession>
<dbReference type="InterPro" id="IPR036457">
    <property type="entry name" value="PPM-type-like_dom_sf"/>
</dbReference>
<evidence type="ECO:0000259" key="3">
    <source>
        <dbReference type="SMART" id="SM00331"/>
    </source>
</evidence>
<dbReference type="InterPro" id="IPR003018">
    <property type="entry name" value="GAF"/>
</dbReference>
<dbReference type="PANTHER" id="PTHR43102:SF2">
    <property type="entry name" value="GAF DOMAIN-CONTAINING PROTEIN"/>
    <property type="match status" value="1"/>
</dbReference>
<dbReference type="SMART" id="SM00331">
    <property type="entry name" value="PP2C_SIG"/>
    <property type="match status" value="1"/>
</dbReference>
<dbReference type="EMBL" id="JACHBQ010000001">
    <property type="protein sequence ID" value="MBB5642511.1"/>
    <property type="molecule type" value="Genomic_DNA"/>
</dbReference>
<reference evidence="4 5" key="1">
    <citation type="submission" date="2020-08" db="EMBL/GenBank/DDBJ databases">
        <title>Sequencing the genomes of 1000 actinobacteria strains.</title>
        <authorList>
            <person name="Klenk H.-P."/>
        </authorList>
    </citation>
    <scope>NUCLEOTIDE SEQUENCE [LARGE SCALE GENOMIC DNA]</scope>
    <source>
        <strain evidence="4 5">DSM 21065</strain>
    </source>
</reference>
<dbReference type="SUPFAM" id="SSF81606">
    <property type="entry name" value="PP2C-like"/>
    <property type="match status" value="1"/>
</dbReference>
<dbReference type="RefSeq" id="WP_236628815.1">
    <property type="nucleotide sequence ID" value="NZ_JACHBQ010000001.1"/>
</dbReference>
<evidence type="ECO:0008006" key="6">
    <source>
        <dbReference type="Google" id="ProtNLM"/>
    </source>
</evidence>
<sequence>MAHHTKARITTTGAASVHPVTPEPATGGPADVAENIRQQAVDDLHLLDTPHEERFDRVTRLAKQIFGVDVAQISLIDHDRQWLLSGTGSGNRETPRDVAFCSTTISQAGALVVGDAHEDARFREYPLVTGNPGVRFYAGYPIEAPGGERLGALCLIDSQPRAFTDAEAVLLRELAHWVQNELSATTELDRAAEVQRGLLPKAFISLPGFQVAGGCAPTRAVGGDFYDWYPVGEGAAFTLADVMGKGLGAGIIAATVRAVLRAGSRLGTVGDAVAVAASTLEQDLEEAGSFVTLFHARLDMDTGAVRFVDAGHGLSLVLHADGSSERLTSLGLPLGFGGDVEWEERAVTLGWGDTLVSVSDGVLDLFDGTLASLRDVDEIVRRSATAQTAVDALLALAGTTAPDDVTAIVIRRVDRRRRAGDQAAETGARS</sequence>
<dbReference type="Gene3D" id="3.60.40.10">
    <property type="entry name" value="PPM-type phosphatase domain"/>
    <property type="match status" value="1"/>
</dbReference>
<dbReference type="AlphaFoldDB" id="A0A7W8ZYH9"/>
<dbReference type="InterPro" id="IPR029016">
    <property type="entry name" value="GAF-like_dom_sf"/>
</dbReference>
<dbReference type="Gene3D" id="3.30.450.40">
    <property type="match status" value="1"/>
</dbReference>
<protein>
    <recommendedName>
        <fullName evidence="6">PPM-type phosphatase domain-containing protein</fullName>
    </recommendedName>
</protein>
<evidence type="ECO:0000313" key="5">
    <source>
        <dbReference type="Proteomes" id="UP000561726"/>
    </source>
</evidence>
<dbReference type="Pfam" id="PF07228">
    <property type="entry name" value="SpoIIE"/>
    <property type="match status" value="1"/>
</dbReference>
<feature type="region of interest" description="Disordered" evidence="1">
    <location>
        <begin position="1"/>
        <end position="30"/>
    </location>
</feature>
<proteinExistence type="predicted"/>
<organism evidence="4 5">
    <name type="scientific">Cryobacterium roopkundense</name>
    <dbReference type="NCBI Taxonomy" id="1001240"/>
    <lineage>
        <taxon>Bacteria</taxon>
        <taxon>Bacillati</taxon>
        <taxon>Actinomycetota</taxon>
        <taxon>Actinomycetes</taxon>
        <taxon>Micrococcales</taxon>
        <taxon>Microbacteriaceae</taxon>
        <taxon>Cryobacterium</taxon>
    </lineage>
</organism>
<dbReference type="SMART" id="SM00065">
    <property type="entry name" value="GAF"/>
    <property type="match status" value="1"/>
</dbReference>
<feature type="domain" description="GAF" evidence="2">
    <location>
        <begin position="50"/>
        <end position="192"/>
    </location>
</feature>
<dbReference type="Proteomes" id="UP000561726">
    <property type="component" value="Unassembled WGS sequence"/>
</dbReference>
<dbReference type="PANTHER" id="PTHR43102">
    <property type="entry name" value="SLR1143 PROTEIN"/>
    <property type="match status" value="1"/>
</dbReference>
<gene>
    <name evidence="4" type="ORF">BJ997_003059</name>
</gene>
<dbReference type="SUPFAM" id="SSF55781">
    <property type="entry name" value="GAF domain-like"/>
    <property type="match status" value="1"/>
</dbReference>
<feature type="domain" description="PPM-type phosphatase" evidence="3">
    <location>
        <begin position="206"/>
        <end position="412"/>
    </location>
</feature>
<dbReference type="Pfam" id="PF01590">
    <property type="entry name" value="GAF"/>
    <property type="match status" value="1"/>
</dbReference>
<comment type="caution">
    <text evidence="4">The sequence shown here is derived from an EMBL/GenBank/DDBJ whole genome shotgun (WGS) entry which is preliminary data.</text>
</comment>
<evidence type="ECO:0000259" key="2">
    <source>
        <dbReference type="SMART" id="SM00065"/>
    </source>
</evidence>
<dbReference type="InterPro" id="IPR001932">
    <property type="entry name" value="PPM-type_phosphatase-like_dom"/>
</dbReference>
<evidence type="ECO:0000256" key="1">
    <source>
        <dbReference type="SAM" id="MobiDB-lite"/>
    </source>
</evidence>
<name>A0A7W8ZYH9_9MICO</name>
<evidence type="ECO:0000313" key="4">
    <source>
        <dbReference type="EMBL" id="MBB5642511.1"/>
    </source>
</evidence>